<protein>
    <submittedName>
        <fullName evidence="3">Ribose transport system substrate-binding protein</fullName>
    </submittedName>
</protein>
<reference evidence="3 4" key="1">
    <citation type="submission" date="2023-07" db="EMBL/GenBank/DDBJ databases">
        <title>Sorghum-associated microbial communities from plants grown in Nebraska, USA.</title>
        <authorList>
            <person name="Schachtman D."/>
        </authorList>
    </citation>
    <scope>NUCLEOTIDE SEQUENCE [LARGE SCALE GENOMIC DNA]</scope>
    <source>
        <strain evidence="3 4">BE308</strain>
    </source>
</reference>
<name>A0ABU1ZU23_9BURK</name>
<dbReference type="Gene3D" id="3.40.50.2300">
    <property type="match status" value="2"/>
</dbReference>
<dbReference type="InterPro" id="IPR025997">
    <property type="entry name" value="SBP_2_dom"/>
</dbReference>
<proteinExistence type="predicted"/>
<evidence type="ECO:0000256" key="1">
    <source>
        <dbReference type="SAM" id="SignalP"/>
    </source>
</evidence>
<feature type="signal peptide" evidence="1">
    <location>
        <begin position="1"/>
        <end position="27"/>
    </location>
</feature>
<keyword evidence="1" id="KW-0732">Signal</keyword>
<evidence type="ECO:0000313" key="3">
    <source>
        <dbReference type="EMBL" id="MDR7308456.1"/>
    </source>
</evidence>
<accession>A0ABU1ZU23</accession>
<feature type="chain" id="PRO_5045804997" evidence="1">
    <location>
        <begin position="28"/>
        <end position="389"/>
    </location>
</feature>
<feature type="domain" description="Periplasmic binding protein" evidence="2">
    <location>
        <begin position="95"/>
        <end position="344"/>
    </location>
</feature>
<dbReference type="EMBL" id="JAVDXO010000011">
    <property type="protein sequence ID" value="MDR7308456.1"/>
    <property type="molecule type" value="Genomic_DNA"/>
</dbReference>
<dbReference type="InterPro" id="IPR028082">
    <property type="entry name" value="Peripla_BP_I"/>
</dbReference>
<gene>
    <name evidence="3" type="ORF">J2X15_003768</name>
</gene>
<evidence type="ECO:0000259" key="2">
    <source>
        <dbReference type="Pfam" id="PF13407"/>
    </source>
</evidence>
<dbReference type="Proteomes" id="UP001268089">
    <property type="component" value="Unassembled WGS sequence"/>
</dbReference>
<sequence length="389" mass="41971">MKSPAKKILLLGWASLIFGISGPYVCAQTASAFPKAEASSNAASTNIGVFRDQYTRHVERRVLGALARKKMWDGPTAGPLANQGKTVVYIAADLRNGGVSGVANGVNEACLVIGWRCQVWDGQGSLEVRTLAFQKALKANVDGVVLGGFDANEQSIALKEANRKKIPVVGWHSSGTAAGASELFYNVATNSQDVAEATALYAVLESRGNAGIVIMTDSTYSIALAKSDAMARIVKNCRGCTLLGIENIPMANAAQLMPSLTAGFMQKYGAQWTHTLAINDVYFDFMKPTLEAAGFQPMNLSAGDGSTTAYERIRKYQFQAGTVPEPLNLHGWQIVDELNRAMSGTVPSGYNTPVHLVTPQTILFDGGQNNNFDPDNGYRTEYKKIWFRR</sequence>
<dbReference type="Pfam" id="PF13407">
    <property type="entry name" value="Peripla_BP_4"/>
    <property type="match status" value="1"/>
</dbReference>
<dbReference type="SUPFAM" id="SSF53822">
    <property type="entry name" value="Periplasmic binding protein-like I"/>
    <property type="match status" value="1"/>
</dbReference>
<evidence type="ECO:0000313" key="4">
    <source>
        <dbReference type="Proteomes" id="UP001268089"/>
    </source>
</evidence>
<comment type="caution">
    <text evidence="3">The sequence shown here is derived from an EMBL/GenBank/DDBJ whole genome shotgun (WGS) entry which is preliminary data.</text>
</comment>
<organism evidence="3 4">
    <name type="scientific">Rhodoferax saidenbachensis</name>
    <dbReference type="NCBI Taxonomy" id="1484693"/>
    <lineage>
        <taxon>Bacteria</taxon>
        <taxon>Pseudomonadati</taxon>
        <taxon>Pseudomonadota</taxon>
        <taxon>Betaproteobacteria</taxon>
        <taxon>Burkholderiales</taxon>
        <taxon>Comamonadaceae</taxon>
        <taxon>Rhodoferax</taxon>
    </lineage>
</organism>
<keyword evidence="4" id="KW-1185">Reference proteome</keyword>
<dbReference type="RefSeq" id="WP_310345790.1">
    <property type="nucleotide sequence ID" value="NZ_JAVDXO010000011.1"/>
</dbReference>